<dbReference type="PANTHER" id="PTHR47282">
    <property type="entry name" value="PGC-1 AND ERR-INDUCED REGULATOR IN MUSCLE PROTEIN 1"/>
    <property type="match status" value="1"/>
</dbReference>
<dbReference type="RefSeq" id="XP_015267163.1">
    <property type="nucleotide sequence ID" value="XM_015411677.1"/>
</dbReference>
<feature type="region of interest" description="Disordered" evidence="1">
    <location>
        <begin position="234"/>
        <end position="383"/>
    </location>
</feature>
<feature type="region of interest" description="Disordered" evidence="1">
    <location>
        <begin position="142"/>
        <end position="161"/>
    </location>
</feature>
<evidence type="ECO:0000313" key="2">
    <source>
        <dbReference type="Proteomes" id="UP000694871"/>
    </source>
</evidence>
<keyword evidence="2" id="KW-1185">Reference proteome</keyword>
<feature type="region of interest" description="Disordered" evidence="1">
    <location>
        <begin position="485"/>
        <end position="504"/>
    </location>
</feature>
<dbReference type="InterPro" id="IPR043442">
    <property type="entry name" value="Perm1"/>
</dbReference>
<dbReference type="PANTHER" id="PTHR47282:SF1">
    <property type="entry name" value="PGC-1 AND ERR-INDUCED REGULATOR IN MUSCLE PROTEIN 1"/>
    <property type="match status" value="1"/>
</dbReference>
<dbReference type="GeneID" id="107110844"/>
<feature type="compositionally biased region" description="Basic and acidic residues" evidence="1">
    <location>
        <begin position="369"/>
        <end position="381"/>
    </location>
</feature>
<accession>A0ABM1K0C6</accession>
<evidence type="ECO:0000256" key="1">
    <source>
        <dbReference type="SAM" id="MobiDB-lite"/>
    </source>
</evidence>
<name>A0ABM1K0C6_GEKJA</name>
<feature type="region of interest" description="Disordered" evidence="1">
    <location>
        <begin position="177"/>
        <end position="205"/>
    </location>
</feature>
<dbReference type="Proteomes" id="UP000694871">
    <property type="component" value="Unplaced"/>
</dbReference>
<evidence type="ECO:0000313" key="3">
    <source>
        <dbReference type="RefSeq" id="XP_015267163.1"/>
    </source>
</evidence>
<feature type="compositionally biased region" description="Basic and acidic residues" evidence="1">
    <location>
        <begin position="314"/>
        <end position="338"/>
    </location>
</feature>
<gene>
    <name evidence="3" type="primary">PERM1</name>
</gene>
<reference evidence="3" key="1">
    <citation type="submission" date="2025-08" db="UniProtKB">
        <authorList>
            <consortium name="RefSeq"/>
        </authorList>
    </citation>
    <scope>IDENTIFICATION</scope>
</reference>
<protein>
    <submittedName>
        <fullName evidence="3">PGC-1 and ERR-induced regulator in muscle protein 1</fullName>
    </submittedName>
</protein>
<proteinExistence type="predicted"/>
<organism evidence="2 3">
    <name type="scientific">Gekko japonicus</name>
    <name type="common">Schlegel's Japanese gecko</name>
    <dbReference type="NCBI Taxonomy" id="146911"/>
    <lineage>
        <taxon>Eukaryota</taxon>
        <taxon>Metazoa</taxon>
        <taxon>Chordata</taxon>
        <taxon>Craniata</taxon>
        <taxon>Vertebrata</taxon>
        <taxon>Euteleostomi</taxon>
        <taxon>Lepidosauria</taxon>
        <taxon>Squamata</taxon>
        <taxon>Bifurcata</taxon>
        <taxon>Gekkota</taxon>
        <taxon>Gekkonidae</taxon>
        <taxon>Gekkoninae</taxon>
        <taxon>Gekko</taxon>
    </lineage>
</organism>
<sequence length="725" mass="78210">MENFEYSIQLNDRDWAEFYLASEECSLTQAALATAEEPLPSDLDDAEVENRLIRVRVGPCPPPGPASCPPRGAPHRHLLAEEEVLSGSEDETDLGSVSRFLCDNSQCRAAFPQPSPIQRSQSSRVAVEPLAGLDGECGASFAAEGREPETGDRRADADRPLPEGDVAIQKAGFQGRISGPEAMEKPTCSVPVNVGASKGMEEQRRRPLGLALQQPTNDISQTASADIQFPLPVGSNAVCGNPESPESKDPNVHPTSSIFPSGETEGAEHPETGTKHLQVSLKAGAPSFQEKPSLFQGHSVPPLGTWPPSGPPSESHKEGVLESRSSEEENIADLKAEGQTDQSEDLVDSILKEEGQVDQETSSAGCKVDSQKAPEEPEASKCPRPTIITESRCSGTLDQHRETAALKAETQKGGVEEPCHHPGPALPLEGGTPSMGQGSQRSNLLEDNIPYCLPLENSLEGHLAVMTWPQDCDHSNCGNTQDLAEKTQGGVVEKRSTSDVGQDLPEMYGPDMYEYFFTDMEGACAGDSGEEKEMGLETLSSSNQMLAPSTGSQDSDSIAAGEATLISVPEVYEHFFNNGAQGRKSWKRLFLSMPASEARKAVRALKSLLSKPARLLRRRPPSPGTALRRGSHGKLVVFSPRLLEESQPRPEDLRMAVISPERPLQLALTHRDMCLGFVAFASWAVKTSNLQAPDAWKIVLLANFGTLSAIRYFRRQIMAEGEHGT</sequence>
<feature type="compositionally biased region" description="Basic and acidic residues" evidence="1">
    <location>
        <begin position="144"/>
        <end position="161"/>
    </location>
</feature>